<feature type="region of interest" description="Disordered" evidence="2">
    <location>
        <begin position="936"/>
        <end position="1110"/>
    </location>
</feature>
<evidence type="ECO:0000313" key="3">
    <source>
        <dbReference type="Proteomes" id="UP000036681"/>
    </source>
</evidence>
<reference evidence="4" key="1">
    <citation type="submission" date="2016-05" db="UniProtKB">
        <authorList>
            <consortium name="WormBaseParasite"/>
        </authorList>
    </citation>
    <scope>IDENTIFICATION</scope>
</reference>
<proteinExistence type="predicted"/>
<dbReference type="WBParaSite" id="ALUE_0000441401-mRNA-1">
    <property type="protein sequence ID" value="ALUE_0000441401-mRNA-1"/>
    <property type="gene ID" value="ALUE_0000441401"/>
</dbReference>
<feature type="compositionally biased region" description="Low complexity" evidence="2">
    <location>
        <begin position="1088"/>
        <end position="1097"/>
    </location>
</feature>
<feature type="region of interest" description="Disordered" evidence="2">
    <location>
        <begin position="282"/>
        <end position="339"/>
    </location>
</feature>
<feature type="compositionally biased region" description="Polar residues" evidence="2">
    <location>
        <begin position="478"/>
        <end position="490"/>
    </location>
</feature>
<evidence type="ECO:0000256" key="2">
    <source>
        <dbReference type="SAM" id="MobiDB-lite"/>
    </source>
</evidence>
<feature type="compositionally biased region" description="Basic residues" evidence="2">
    <location>
        <begin position="870"/>
        <end position="880"/>
    </location>
</feature>
<feature type="region of interest" description="Disordered" evidence="2">
    <location>
        <begin position="818"/>
        <end position="849"/>
    </location>
</feature>
<name>A0A0M3HQL6_ASCLU</name>
<keyword evidence="3" id="KW-1185">Reference proteome</keyword>
<accession>A0A0M3HQL6</accession>
<sequence length="1437" mass="160285">MSAASEPSGSLSPNEISEDSVRQSEGRNDDESSSGIEKGCSQCRAMRASTLQAYHRKQLEKVSRDQGILIDNFRNQLKKTESERNKLLADFEQMKEAVQKASEYQDRFAETLAALKAEHEAREELVRKYSKMADYAEAYEIQVKKLETELSRLKETCSSHEANIALYTHHTPSVLKLMFELADIAEANSLMNQSQGRRVVYYRSNFGLREALMRKGRLKKPATVSISTVEDSEDDELAESVENILSRDQFEDEEDVRVNMFDRKEEKTKAVAEVEQKSRVAFEKEKQAEKNPEKERDDLTAEVSTSFQDKRRRNVTQSETTGNEGKRQSRRGKRTMDTPLHENAFAEHLARKLAHSESSSDYSDVQHKSIHGKKSKPLWMIQNEMIEKKKKEVENRKKTAAAESLKLLEEDVGSSSDEPSRNAEICEMQGGEIDEFICRCTSHLSIWSQFANVEPLLEVPSKPAAPDEPMKSPKLVPSASTNDLSTSPHRSFNDRLGLSLSPSVSSESVTTSTTSLTPSRRHMVSESLSIDDAPSGSSLGASARSKTKVSSRSRTCSYSRQSSANQDAKERVRSISITTVSSCEYRKLPSWNTRECSFISTDQHLITKNVSRRNQRIERVAAAYNQLPSIRTRRMTSCEGSDQRVEWKSARRRTVSCSIDRFADSILSNQMMEGTQSKATDASERQQLDSYSAGSVSALPHVLSHAHSRISEKKLPSSDDFKQWQLPPLLDPVEKLVGKKEAICDVQPTVDLVPEKEASSSVTSEEPTDLQVVCAETKESLETVGREHDSTVVQSKIAVEGSANETVKDDEREIRVATGDIKERGEGAEEGVKSPSKVCELPTETAPETQIDETYPQQAKLATTAIKGKPSQRGKGRPKLMRSTLENTKETIQPEGEVKETTEQQGLEVALASNQSTQPDVAITTDLNSFMKRSLRTMRRSTVSKRTEEQLPREIKQLRHSTVMPSEPPESHNEGECLKSPVNAVIATEKMTRVTRSTTKRNNERDKLTSRSSDKQKKDLAEATHSVKKQIRNKNKNLDVDEDEHSSAESMTAEVTKGDKTEAKEDKNNQIGEQENARTSQAQIPTVSESSSSTADASIDERELKTDAMQPHVKTTTTSIEEDSDEENALRIVVDDDAVSGMPAKEIAPTILPFVSDSEGDEEGDVLRIEDSDTSENTMAAKKETPLRVSCVPRTVSLSSRPGSGAMYKKVRKFLPTYATGLVSQSRTAAMQKRKKIEHESTEMKPMKIARRGSTESVTRKSIGRTVLLPTPLTNKSASSKMPNVSRSVTQLAESAVMTLLDEAIAGRSTLPILVKKFREPPVNELDTNCVVACVLKLINTMEVGNMWPSMLAASRHGVVEQVASMKERSLFELINQIGAESQWNDISEKLFMRLATLLQKMEAASISQHGRDFRCMLIAGRIATEVKRFLFFSLLY</sequence>
<organism evidence="3 4">
    <name type="scientific">Ascaris lumbricoides</name>
    <name type="common">Giant roundworm</name>
    <dbReference type="NCBI Taxonomy" id="6252"/>
    <lineage>
        <taxon>Eukaryota</taxon>
        <taxon>Metazoa</taxon>
        <taxon>Ecdysozoa</taxon>
        <taxon>Nematoda</taxon>
        <taxon>Chromadorea</taxon>
        <taxon>Rhabditida</taxon>
        <taxon>Spirurina</taxon>
        <taxon>Ascaridomorpha</taxon>
        <taxon>Ascaridoidea</taxon>
        <taxon>Ascarididae</taxon>
        <taxon>Ascaris</taxon>
    </lineage>
</organism>
<evidence type="ECO:0000256" key="1">
    <source>
        <dbReference type="SAM" id="Coils"/>
    </source>
</evidence>
<feature type="compositionally biased region" description="Polar residues" evidence="2">
    <location>
        <begin position="1069"/>
        <end position="1087"/>
    </location>
</feature>
<feature type="compositionally biased region" description="Basic and acidic residues" evidence="2">
    <location>
        <begin position="945"/>
        <end position="957"/>
    </location>
</feature>
<feature type="region of interest" description="Disordered" evidence="2">
    <location>
        <begin position="461"/>
        <end position="568"/>
    </location>
</feature>
<feature type="coiled-coil region" evidence="1">
    <location>
        <begin position="383"/>
        <end position="410"/>
    </location>
</feature>
<feature type="compositionally biased region" description="Polar residues" evidence="2">
    <location>
        <begin position="1"/>
        <end position="15"/>
    </location>
</feature>
<dbReference type="Proteomes" id="UP000036681">
    <property type="component" value="Unplaced"/>
</dbReference>
<feature type="compositionally biased region" description="Basic and acidic residues" evidence="2">
    <location>
        <begin position="818"/>
        <end position="832"/>
    </location>
</feature>
<feature type="compositionally biased region" description="Low complexity" evidence="2">
    <location>
        <begin position="499"/>
        <end position="518"/>
    </location>
</feature>
<feature type="compositionally biased region" description="Basic and acidic residues" evidence="2">
    <location>
        <begin position="19"/>
        <end position="30"/>
    </location>
</feature>
<feature type="region of interest" description="Disordered" evidence="2">
    <location>
        <begin position="867"/>
        <end position="904"/>
    </location>
</feature>
<feature type="compositionally biased region" description="Basic and acidic residues" evidence="2">
    <location>
        <begin position="1001"/>
        <end position="1022"/>
    </location>
</feature>
<evidence type="ECO:0000313" key="4">
    <source>
        <dbReference type="WBParaSite" id="ALUE_0000441401-mRNA-1"/>
    </source>
</evidence>
<feature type="region of interest" description="Disordered" evidence="2">
    <location>
        <begin position="1"/>
        <end position="40"/>
    </location>
</feature>
<keyword evidence="1" id="KW-0175">Coiled coil</keyword>
<protein>
    <submittedName>
        <fullName evidence="4">MHD domain-containing protein</fullName>
    </submittedName>
</protein>
<feature type="coiled-coil region" evidence="1">
    <location>
        <begin position="136"/>
        <end position="163"/>
    </location>
</feature>
<feature type="compositionally biased region" description="Basic residues" evidence="2">
    <location>
        <begin position="1026"/>
        <end position="1035"/>
    </location>
</feature>
<feature type="coiled-coil region" evidence="1">
    <location>
        <begin position="70"/>
        <end position="97"/>
    </location>
</feature>
<feature type="compositionally biased region" description="Basic and acidic residues" evidence="2">
    <location>
        <begin position="282"/>
        <end position="299"/>
    </location>
</feature>
<feature type="compositionally biased region" description="Basic and acidic residues" evidence="2">
    <location>
        <begin position="1056"/>
        <end position="1068"/>
    </location>
</feature>